<accession>A0A936Z4P3</accession>
<comment type="caution">
    <text evidence="2">The sequence shown here is derived from an EMBL/GenBank/DDBJ whole genome shotgun (WGS) entry which is preliminary data.</text>
</comment>
<keyword evidence="3" id="KW-1185">Reference proteome</keyword>
<gene>
    <name evidence="2" type="ORF">JJ685_20910</name>
</gene>
<reference evidence="2 3" key="1">
    <citation type="journal article" date="2017" name="Int. J. Syst. Evol. Microbiol.">
        <title>Ramlibacter monticola sp. nov., isolated from forest soil.</title>
        <authorList>
            <person name="Chaudhary D.K."/>
            <person name="Kim J."/>
        </authorList>
    </citation>
    <scope>NUCLEOTIDE SEQUENCE [LARGE SCALE GENOMIC DNA]</scope>
    <source>
        <strain evidence="2 3">KACC 19175</strain>
    </source>
</reference>
<dbReference type="Pfam" id="PF09955">
    <property type="entry name" value="DUF2189"/>
    <property type="match status" value="1"/>
</dbReference>
<feature type="transmembrane region" description="Helical" evidence="1">
    <location>
        <begin position="46"/>
        <end position="64"/>
    </location>
</feature>
<protein>
    <submittedName>
        <fullName evidence="2">DUF2189 domain-containing protein</fullName>
    </submittedName>
</protein>
<keyword evidence="1" id="KW-0812">Transmembrane</keyword>
<proteinExistence type="predicted"/>
<dbReference type="InterPro" id="IPR018692">
    <property type="entry name" value="DUF2189"/>
</dbReference>
<evidence type="ECO:0000313" key="2">
    <source>
        <dbReference type="EMBL" id="MBL0393610.1"/>
    </source>
</evidence>
<feature type="transmembrane region" description="Helical" evidence="1">
    <location>
        <begin position="70"/>
        <end position="91"/>
    </location>
</feature>
<feature type="transmembrane region" description="Helical" evidence="1">
    <location>
        <begin position="163"/>
        <end position="193"/>
    </location>
</feature>
<dbReference type="Proteomes" id="UP000599109">
    <property type="component" value="Unassembled WGS sequence"/>
</dbReference>
<evidence type="ECO:0000313" key="3">
    <source>
        <dbReference type="Proteomes" id="UP000599109"/>
    </source>
</evidence>
<dbReference type="RefSeq" id="WP_201676287.1">
    <property type="nucleotide sequence ID" value="NZ_JAEQNE010000006.1"/>
</dbReference>
<organism evidence="2 3">
    <name type="scientific">Ramlibacter monticola</name>
    <dbReference type="NCBI Taxonomy" id="1926872"/>
    <lineage>
        <taxon>Bacteria</taxon>
        <taxon>Pseudomonadati</taxon>
        <taxon>Pseudomonadota</taxon>
        <taxon>Betaproteobacteria</taxon>
        <taxon>Burkholderiales</taxon>
        <taxon>Comamonadaceae</taxon>
        <taxon>Ramlibacter</taxon>
    </lineage>
</organism>
<sequence>MDHAFDRDHAVQPAAEPQVRQVALETPIEWLRLGARDLRRSLRPSLQVGIAVAVAGWLLLAATWKVAYLAPALLGGFLFVAPFAAIAIYGFTRQLERGDTLDPAEARAAWRANASSIALFGFMLAVALIFWERVAAIVFAAFYRGEPLQAANLLTSLIFSGAHVPLLLALAAAGALIAAVVFALSVITVPLLLDRPVDVITAAITSVRCCLRNPGPMLLWALLIAVITWIGLLTLMLGLVVVFPWIAHASWHAYRGLVARED</sequence>
<feature type="transmembrane region" description="Helical" evidence="1">
    <location>
        <begin position="218"/>
        <end position="247"/>
    </location>
</feature>
<keyword evidence="1" id="KW-0472">Membrane</keyword>
<feature type="transmembrane region" description="Helical" evidence="1">
    <location>
        <begin position="117"/>
        <end position="143"/>
    </location>
</feature>
<dbReference type="AlphaFoldDB" id="A0A936Z4P3"/>
<keyword evidence="1" id="KW-1133">Transmembrane helix</keyword>
<dbReference type="EMBL" id="JAEQNE010000006">
    <property type="protein sequence ID" value="MBL0393610.1"/>
    <property type="molecule type" value="Genomic_DNA"/>
</dbReference>
<name>A0A936Z4P3_9BURK</name>
<evidence type="ECO:0000256" key="1">
    <source>
        <dbReference type="SAM" id="Phobius"/>
    </source>
</evidence>